<dbReference type="HOGENOM" id="CLU_105066_3_0_0"/>
<protein>
    <recommendedName>
        <fullName evidence="4">Viral histone-like protein</fullName>
    </recommendedName>
    <alternativeName>
        <fullName evidence="9">DNA-binding protein pA104R</fullName>
    </alternativeName>
    <alternativeName>
        <fullName evidence="8">pA104R</fullName>
    </alternativeName>
</protein>
<comment type="subcellular location">
    <subcellularLocation>
        <location evidence="1">Virion</location>
    </subcellularLocation>
</comment>
<organism evidence="13 14">
    <name type="scientific">Isosphaera pallida (strain ATCC 43644 / DSM 9630 / IS1B)</name>
    <dbReference type="NCBI Taxonomy" id="575540"/>
    <lineage>
        <taxon>Bacteria</taxon>
        <taxon>Pseudomonadati</taxon>
        <taxon>Planctomycetota</taxon>
        <taxon>Planctomycetia</taxon>
        <taxon>Isosphaerales</taxon>
        <taxon>Isosphaeraceae</taxon>
        <taxon>Isosphaera</taxon>
    </lineage>
</organism>
<comment type="subunit">
    <text evidence="3">Homodimer.</text>
</comment>
<dbReference type="GO" id="GO:0030527">
    <property type="term" value="F:structural constituent of chromatin"/>
    <property type="evidence" value="ECO:0007669"/>
    <property type="project" value="InterPro"/>
</dbReference>
<evidence type="ECO:0000256" key="4">
    <source>
        <dbReference type="ARBA" id="ARBA00016145"/>
    </source>
</evidence>
<evidence type="ECO:0000256" key="12">
    <source>
        <dbReference type="SAM" id="MobiDB-lite"/>
    </source>
</evidence>
<dbReference type="PANTHER" id="PTHR33175">
    <property type="entry name" value="DNA-BINDING PROTEIN HU"/>
    <property type="match status" value="1"/>
</dbReference>
<dbReference type="Proteomes" id="UP000008631">
    <property type="component" value="Chromosome"/>
</dbReference>
<dbReference type="RefSeq" id="WP_013563191.1">
    <property type="nucleotide sequence ID" value="NC_014962.1"/>
</dbReference>
<dbReference type="STRING" id="575540.Isop_0307"/>
<keyword evidence="6" id="KW-0426">Late protein</keyword>
<evidence type="ECO:0000256" key="2">
    <source>
        <dbReference type="ARBA" id="ARBA00010529"/>
    </source>
</evidence>
<keyword evidence="14" id="KW-1185">Reference proteome</keyword>
<evidence type="ECO:0000256" key="5">
    <source>
        <dbReference type="ARBA" id="ARBA00022705"/>
    </source>
</evidence>
<evidence type="ECO:0000256" key="11">
    <source>
        <dbReference type="RuleBase" id="RU003939"/>
    </source>
</evidence>
<keyword evidence="7 13" id="KW-0238">DNA-binding</keyword>
<dbReference type="InterPro" id="IPR000119">
    <property type="entry name" value="Hist_DNA-bd"/>
</dbReference>
<evidence type="ECO:0000256" key="10">
    <source>
        <dbReference type="ARBA" id="ARBA00046140"/>
    </source>
</evidence>
<feature type="compositionally biased region" description="Low complexity" evidence="12">
    <location>
        <begin position="10"/>
        <end position="35"/>
    </location>
</feature>
<reference key="1">
    <citation type="submission" date="2010-11" db="EMBL/GenBank/DDBJ databases">
        <title>The complete sequence of chromosome of Isophaera pallida ATCC 43644.</title>
        <authorList>
            <consortium name="US DOE Joint Genome Institute (JGI-PGF)"/>
            <person name="Lucas S."/>
            <person name="Copeland A."/>
            <person name="Lapidus A."/>
            <person name="Bruce D."/>
            <person name="Goodwin L."/>
            <person name="Pitluck S."/>
            <person name="Kyrpides N."/>
            <person name="Mavromatis K."/>
            <person name="Pagani I."/>
            <person name="Ivanova N."/>
            <person name="Saunders E."/>
            <person name="Brettin T."/>
            <person name="Detter J.C."/>
            <person name="Han C."/>
            <person name="Tapia R."/>
            <person name="Land M."/>
            <person name="Hauser L."/>
            <person name="Markowitz V."/>
            <person name="Cheng J.-F."/>
            <person name="Hugenholtz P."/>
            <person name="Woyke T."/>
            <person name="Wu D."/>
            <person name="Eisen J.A."/>
        </authorList>
    </citation>
    <scope>NUCLEOTIDE SEQUENCE</scope>
    <source>
        <strain>ATCC 43644</strain>
    </source>
</reference>
<dbReference type="KEGG" id="ipa:Isop_0307"/>
<name>E8QX69_ISOPI</name>
<dbReference type="EMBL" id="CP002353">
    <property type="protein sequence ID" value="ADV60902.1"/>
    <property type="molecule type" value="Genomic_DNA"/>
</dbReference>
<dbReference type="CDD" id="cd13834">
    <property type="entry name" value="HU_like"/>
    <property type="match status" value="1"/>
</dbReference>
<dbReference type="Pfam" id="PF00216">
    <property type="entry name" value="Bac_DNA_binding"/>
    <property type="match status" value="1"/>
</dbReference>
<dbReference type="Gene3D" id="4.10.520.10">
    <property type="entry name" value="IHF-like DNA-binding proteins"/>
    <property type="match status" value="1"/>
</dbReference>
<evidence type="ECO:0000313" key="13">
    <source>
        <dbReference type="EMBL" id="ADV60902.1"/>
    </source>
</evidence>
<dbReference type="SUPFAM" id="SSF47729">
    <property type="entry name" value="IHF-like DNA-binding proteins"/>
    <property type="match status" value="1"/>
</dbReference>
<accession>E8QX69</accession>
<feature type="region of interest" description="Disordered" evidence="12">
    <location>
        <begin position="1"/>
        <end position="36"/>
    </location>
</feature>
<evidence type="ECO:0000256" key="1">
    <source>
        <dbReference type="ARBA" id="ARBA00004328"/>
    </source>
</evidence>
<reference evidence="13 14" key="2">
    <citation type="journal article" date="2011" name="Stand. Genomic Sci.">
        <title>Complete genome sequence of Isosphaera pallida type strain (IS1B).</title>
        <authorList>
            <consortium name="US DOE Joint Genome Institute (JGI-PGF)"/>
            <person name="Goker M."/>
            <person name="Cleland D."/>
            <person name="Saunders E."/>
            <person name="Lapidus A."/>
            <person name="Nolan M."/>
            <person name="Lucas S."/>
            <person name="Hammon N."/>
            <person name="Deshpande S."/>
            <person name="Cheng J.F."/>
            <person name="Tapia R."/>
            <person name="Han C."/>
            <person name="Goodwin L."/>
            <person name="Pitluck S."/>
            <person name="Liolios K."/>
            <person name="Pagani I."/>
            <person name="Ivanova N."/>
            <person name="Mavromatis K."/>
            <person name="Pati A."/>
            <person name="Chen A."/>
            <person name="Palaniappan K."/>
            <person name="Land M."/>
            <person name="Hauser L."/>
            <person name="Chang Y.J."/>
            <person name="Jeffries C.D."/>
            <person name="Detter J.C."/>
            <person name="Beck B."/>
            <person name="Woyke T."/>
            <person name="Bristow J."/>
            <person name="Eisen J.A."/>
            <person name="Markowitz V."/>
            <person name="Hugenholtz P."/>
            <person name="Kyrpides N.C."/>
            <person name="Klenk H.P."/>
        </authorList>
    </citation>
    <scope>NUCLEOTIDE SEQUENCE [LARGE SCALE GENOMIC DNA]</scope>
    <source>
        <strain evidence="14">ATCC 43644 / DSM 9630 / IS1B</strain>
    </source>
</reference>
<dbReference type="SMART" id="SM00411">
    <property type="entry name" value="BHL"/>
    <property type="match status" value="1"/>
</dbReference>
<sequence length="130" mass="13859">MAKKVPAKPAPKAAANGPKAKAAPKATPKAKPPTKNEVFGKLAESTQLTKKQVAAVFEQLEKMIIEELGPKGSQVFQIPNLVKLSVTVRPATAEKMGRNPATGEPMKIAAKPARKAVKVRVLKMLKEAVE</sequence>
<dbReference type="InParanoid" id="E8QX69"/>
<dbReference type="AlphaFoldDB" id="E8QX69"/>
<evidence type="ECO:0000256" key="3">
    <source>
        <dbReference type="ARBA" id="ARBA00011738"/>
    </source>
</evidence>
<dbReference type="eggNOG" id="COG0776">
    <property type="taxonomic scope" value="Bacteria"/>
</dbReference>
<dbReference type="PANTHER" id="PTHR33175:SF13">
    <property type="entry name" value="HISTONE-LIKE PROTEIN"/>
    <property type="match status" value="1"/>
</dbReference>
<evidence type="ECO:0000256" key="7">
    <source>
        <dbReference type="ARBA" id="ARBA00023125"/>
    </source>
</evidence>
<dbReference type="GO" id="GO:0006260">
    <property type="term" value="P:DNA replication"/>
    <property type="evidence" value="ECO:0007669"/>
    <property type="project" value="UniProtKB-KW"/>
</dbReference>
<gene>
    <name evidence="13" type="ordered locus">Isop_0307</name>
</gene>
<dbReference type="OrthoDB" id="331625at2"/>
<evidence type="ECO:0000313" key="14">
    <source>
        <dbReference type="Proteomes" id="UP000008631"/>
    </source>
</evidence>
<dbReference type="InterPro" id="IPR010992">
    <property type="entry name" value="IHF-like_DNA-bd_dom_sf"/>
</dbReference>
<comment type="similarity">
    <text evidence="2 11">Belongs to the bacterial histone-like protein family.</text>
</comment>
<dbReference type="GO" id="GO:0003677">
    <property type="term" value="F:DNA binding"/>
    <property type="evidence" value="ECO:0007669"/>
    <property type="project" value="UniProtKB-KW"/>
</dbReference>
<comment type="function">
    <text evidence="10">DNA-binding protein that plays a critical role in nucleoid compaction, genome replication and DNA replication and transcription. Binds to both ssDNA and dsDNA with a binding site covering about 15 nucleotides. Displays DNA-supercoiling activity only when associated with the viral DNA topoisomerase 2.</text>
</comment>
<evidence type="ECO:0000256" key="8">
    <source>
        <dbReference type="ARBA" id="ARBA00033120"/>
    </source>
</evidence>
<evidence type="ECO:0000256" key="6">
    <source>
        <dbReference type="ARBA" id="ARBA00022921"/>
    </source>
</evidence>
<keyword evidence="5" id="KW-0235">DNA replication</keyword>
<proteinExistence type="inferred from homology"/>
<evidence type="ECO:0000256" key="9">
    <source>
        <dbReference type="ARBA" id="ARBA00033227"/>
    </source>
</evidence>
<dbReference type="GO" id="GO:0005829">
    <property type="term" value="C:cytosol"/>
    <property type="evidence" value="ECO:0007669"/>
    <property type="project" value="TreeGrafter"/>
</dbReference>